<name>A0A5C6C199_9BACT</name>
<comment type="caution">
    <text evidence="2">The sequence shown here is derived from an EMBL/GenBank/DDBJ whole genome shotgun (WGS) entry which is preliminary data.</text>
</comment>
<dbReference type="PANTHER" id="PTHR30093:SF2">
    <property type="entry name" value="TYPE II SECRETION SYSTEM PROTEIN H"/>
    <property type="match status" value="1"/>
</dbReference>
<keyword evidence="3" id="KW-1185">Reference proteome</keyword>
<dbReference type="Proteomes" id="UP000316304">
    <property type="component" value="Unassembled WGS sequence"/>
</dbReference>
<gene>
    <name evidence="2" type="ORF">Pla52o_52920</name>
</gene>
<feature type="domain" description="DUF1559" evidence="1">
    <location>
        <begin position="34"/>
        <end position="285"/>
    </location>
</feature>
<dbReference type="AlphaFoldDB" id="A0A5C6C199"/>
<proteinExistence type="predicted"/>
<dbReference type="InterPro" id="IPR027558">
    <property type="entry name" value="Pre_pil_HX9DG_C"/>
</dbReference>
<reference evidence="2 3" key="1">
    <citation type="submission" date="2019-02" db="EMBL/GenBank/DDBJ databases">
        <title>Deep-cultivation of Planctomycetes and their phenomic and genomic characterization uncovers novel biology.</title>
        <authorList>
            <person name="Wiegand S."/>
            <person name="Jogler M."/>
            <person name="Boedeker C."/>
            <person name="Pinto D."/>
            <person name="Vollmers J."/>
            <person name="Rivas-Marin E."/>
            <person name="Kohn T."/>
            <person name="Peeters S.H."/>
            <person name="Heuer A."/>
            <person name="Rast P."/>
            <person name="Oberbeckmann S."/>
            <person name="Bunk B."/>
            <person name="Jeske O."/>
            <person name="Meyerdierks A."/>
            <person name="Storesund J.E."/>
            <person name="Kallscheuer N."/>
            <person name="Luecker S."/>
            <person name="Lage O.M."/>
            <person name="Pohl T."/>
            <person name="Merkel B.J."/>
            <person name="Hornburger P."/>
            <person name="Mueller R.-W."/>
            <person name="Bruemmer F."/>
            <person name="Labrenz M."/>
            <person name="Spormann A.M."/>
            <person name="Op Den Camp H."/>
            <person name="Overmann J."/>
            <person name="Amann R."/>
            <person name="Jetten M.S.M."/>
            <person name="Mascher T."/>
            <person name="Medema M.H."/>
            <person name="Devos D.P."/>
            <person name="Kaster A.-K."/>
            <person name="Ovreas L."/>
            <person name="Rohde M."/>
            <person name="Galperin M.Y."/>
            <person name="Jogler C."/>
        </authorList>
    </citation>
    <scope>NUCLEOTIDE SEQUENCE [LARGE SCALE GENOMIC DNA]</scope>
    <source>
        <strain evidence="2 3">Pla52o</strain>
    </source>
</reference>
<dbReference type="SUPFAM" id="SSF54523">
    <property type="entry name" value="Pili subunits"/>
    <property type="match status" value="1"/>
</dbReference>
<sequence length="304" mass="32941">MTQPNRQKGFTLVELLVVIAIIGVLVGLLLPAVQAAREAARRMSCSNNMKQLGLAMHNYHDTFRLFPYGYMETGNFHKREGWMQQVLPFIEMGTMYEQYQAFDGAWTMDTPPELKDALIPAFMCPSDPGAGGFGGGGGLRAGGEGFQGNYVAATGNTEMTRPMTNLNGMFYNESKTKMRDLIDGTSNTVMFGESLVRPGLGGWGGAGGYWGGGPHGAFGFTTWQSPNSTLPDQVYSCKDENYRLAPCTSVGTAPEIRNFARSVHPGGAQFTLADGSVRFLTESIDLITYRAIGSRNGSEVVQLP</sequence>
<dbReference type="OrthoDB" id="263714at2"/>
<dbReference type="PANTHER" id="PTHR30093">
    <property type="entry name" value="GENERAL SECRETION PATHWAY PROTEIN G"/>
    <property type="match status" value="1"/>
</dbReference>
<dbReference type="InterPro" id="IPR011453">
    <property type="entry name" value="DUF1559"/>
</dbReference>
<evidence type="ECO:0000313" key="3">
    <source>
        <dbReference type="Proteomes" id="UP000316304"/>
    </source>
</evidence>
<organism evidence="2 3">
    <name type="scientific">Novipirellula galeiformis</name>
    <dbReference type="NCBI Taxonomy" id="2528004"/>
    <lineage>
        <taxon>Bacteria</taxon>
        <taxon>Pseudomonadati</taxon>
        <taxon>Planctomycetota</taxon>
        <taxon>Planctomycetia</taxon>
        <taxon>Pirellulales</taxon>
        <taxon>Pirellulaceae</taxon>
        <taxon>Novipirellula</taxon>
    </lineage>
</organism>
<dbReference type="RefSeq" id="WP_146597217.1">
    <property type="nucleotide sequence ID" value="NZ_SJPT01000013.1"/>
</dbReference>
<evidence type="ECO:0000313" key="2">
    <source>
        <dbReference type="EMBL" id="TWU17286.1"/>
    </source>
</evidence>
<accession>A0A5C6C199</accession>
<dbReference type="Pfam" id="PF07596">
    <property type="entry name" value="SBP_bac_10"/>
    <property type="match status" value="1"/>
</dbReference>
<protein>
    <submittedName>
        <fullName evidence="2">Putative major pilin subunit</fullName>
    </submittedName>
</protein>
<dbReference type="NCBIfam" id="TIGR02532">
    <property type="entry name" value="IV_pilin_GFxxxE"/>
    <property type="match status" value="1"/>
</dbReference>
<dbReference type="PROSITE" id="PS00409">
    <property type="entry name" value="PROKAR_NTER_METHYL"/>
    <property type="match status" value="1"/>
</dbReference>
<dbReference type="Pfam" id="PF07963">
    <property type="entry name" value="N_methyl"/>
    <property type="match status" value="1"/>
</dbReference>
<dbReference type="Gene3D" id="3.30.700.10">
    <property type="entry name" value="Glycoprotein, Type 4 Pilin"/>
    <property type="match status" value="1"/>
</dbReference>
<evidence type="ECO:0000259" key="1">
    <source>
        <dbReference type="Pfam" id="PF07596"/>
    </source>
</evidence>
<dbReference type="InterPro" id="IPR045584">
    <property type="entry name" value="Pilin-like"/>
</dbReference>
<dbReference type="NCBIfam" id="TIGR04294">
    <property type="entry name" value="pre_pil_HX9DG"/>
    <property type="match status" value="1"/>
</dbReference>
<dbReference type="InterPro" id="IPR012902">
    <property type="entry name" value="N_methyl_site"/>
</dbReference>
<dbReference type="EMBL" id="SJPT01000013">
    <property type="protein sequence ID" value="TWU17286.1"/>
    <property type="molecule type" value="Genomic_DNA"/>
</dbReference>